<keyword evidence="10" id="KW-1185">Reference proteome</keyword>
<evidence type="ECO:0000313" key="9">
    <source>
        <dbReference type="EMBL" id="ORY04348.1"/>
    </source>
</evidence>
<dbReference type="InterPro" id="IPR051482">
    <property type="entry name" value="Cholesterol_transport"/>
</dbReference>
<dbReference type="SMART" id="SM00568">
    <property type="entry name" value="GRAM"/>
    <property type="match status" value="1"/>
</dbReference>
<dbReference type="Pfam" id="PF02893">
    <property type="entry name" value="GRAM"/>
    <property type="match status" value="1"/>
</dbReference>
<dbReference type="PANTHER" id="PTHR23319:SF4">
    <property type="entry name" value="GRAM DOMAIN CONTAINING 1B, ISOFORM E"/>
    <property type="match status" value="1"/>
</dbReference>
<feature type="compositionally biased region" description="Polar residues" evidence="6">
    <location>
        <begin position="23"/>
        <end position="35"/>
    </location>
</feature>
<protein>
    <recommendedName>
        <fullName evidence="8">VASt domain-containing protein</fullName>
    </recommendedName>
</protein>
<feature type="region of interest" description="Disordered" evidence="6">
    <location>
        <begin position="212"/>
        <end position="253"/>
    </location>
</feature>
<evidence type="ECO:0000256" key="3">
    <source>
        <dbReference type="ARBA" id="ARBA00022692"/>
    </source>
</evidence>
<dbReference type="InterPro" id="IPR011993">
    <property type="entry name" value="PH-like_dom_sf"/>
</dbReference>
<dbReference type="CDD" id="cd13220">
    <property type="entry name" value="PH-GRAM_GRAMDC"/>
    <property type="match status" value="1"/>
</dbReference>
<dbReference type="GO" id="GO:0005886">
    <property type="term" value="C:plasma membrane"/>
    <property type="evidence" value="ECO:0007669"/>
    <property type="project" value="TreeGrafter"/>
</dbReference>
<dbReference type="GO" id="GO:0032366">
    <property type="term" value="P:intracellular sterol transport"/>
    <property type="evidence" value="ECO:0007669"/>
    <property type="project" value="TreeGrafter"/>
</dbReference>
<dbReference type="Gene3D" id="2.30.29.30">
    <property type="entry name" value="Pleckstrin-homology domain (PH domain)/Phosphotyrosine-binding domain (PTB)"/>
    <property type="match status" value="1"/>
</dbReference>
<sequence length="791" mass="87120">MEKRLIYSPPHTPVKTNTKECTRSNSGTSQTQTEPPESPRTPKIPNTLSKNSLPPSAPIPIHITSKNYSIPSDLSVPQSLLTLVSLNSPTKDLFSSFLNAAAGAASTLNLISTAKQANTPTKLLPSSVNPNTFEEPQKNSPPYISRINQPAMATSATDLSVASPVTAGSPTSTLEHLEQLNNNPPDNQEHHSDLDDSSSDFDITLCRSKSAPNRRNIGRSSSLLRRARPRSNTFNIKEDAHDSEGSSKTTANRKKNTDFHQLFKDIPPSAVLIEDYTCAIQKDILVHGRMYITEDFICFYANIFGFVTNIVIKFKEVVSIERRNMAFFVPNAILISTLQSKYLFGSFLAREAAFNCLVYLWRKNHPALVENLAYCDSETNLESPYSVGPRADSGSDSDGYNSDELSEEGSFDSNPAEQSTGSDNSVAHPSQLNSTAPQTLSRDSNATLRNDVPPSLNNAKATVCGCNSNHFKNLLIDTVIPAPLNRVYDILYGEGSQGMKEFLIENKNKDVEVTPWVEGKRTLIYTMPINVPFGPKQTKCTVIEEIDHKDFNKYTSVVATISTPDVPNGTYFNPQTRTCFMHAGNGKTRMVITAAITWHKTSWFKSQIERSTHDGSVIVAKDTENFIVRHVVDNSSDTVASEKPAPKSSKKAKKQVRIKSRRNTEPTIEPVAPPPAETSALKQFLNKLNLTSSTTLVALVLIVLCVSNAIGWYQIRNLSQQIQSTETRLTKLVANNAVNGVNAVSAVPESQQQVGSQEHDPEHSHRLGAQLRQMEELLKTINQNILPKPSN</sequence>
<dbReference type="GO" id="GO:0005789">
    <property type="term" value="C:endoplasmic reticulum membrane"/>
    <property type="evidence" value="ECO:0007669"/>
    <property type="project" value="TreeGrafter"/>
</dbReference>
<feature type="domain" description="VASt" evidence="8">
    <location>
        <begin position="470"/>
        <end position="635"/>
    </location>
</feature>
<evidence type="ECO:0000256" key="4">
    <source>
        <dbReference type="ARBA" id="ARBA00022989"/>
    </source>
</evidence>
<dbReference type="InParanoid" id="A0A1Y1Z230"/>
<dbReference type="PROSITE" id="PS51778">
    <property type="entry name" value="VAST"/>
    <property type="match status" value="1"/>
</dbReference>
<dbReference type="FunCoup" id="A0A1Y1Z230">
    <property type="interactions" value="205"/>
</dbReference>
<dbReference type="GO" id="GO:0032934">
    <property type="term" value="F:sterol binding"/>
    <property type="evidence" value="ECO:0007669"/>
    <property type="project" value="TreeGrafter"/>
</dbReference>
<comment type="subcellular location">
    <subcellularLocation>
        <location evidence="1">Membrane</location>
        <topology evidence="1">Single-pass membrane protein</topology>
    </subcellularLocation>
</comment>
<dbReference type="InterPro" id="IPR004182">
    <property type="entry name" value="GRAM"/>
</dbReference>
<dbReference type="GO" id="GO:0032541">
    <property type="term" value="C:cortical endoplasmic reticulum"/>
    <property type="evidence" value="ECO:0007669"/>
    <property type="project" value="TreeGrafter"/>
</dbReference>
<dbReference type="GO" id="GO:0120015">
    <property type="term" value="F:sterol transfer activity"/>
    <property type="evidence" value="ECO:0007669"/>
    <property type="project" value="TreeGrafter"/>
</dbReference>
<dbReference type="STRING" id="1314790.A0A1Y1Z230"/>
<feature type="compositionally biased region" description="Polar residues" evidence="6">
    <location>
        <begin position="44"/>
        <end position="54"/>
    </location>
</feature>
<dbReference type="Proteomes" id="UP000193498">
    <property type="component" value="Unassembled WGS sequence"/>
</dbReference>
<feature type="region of interest" description="Disordered" evidence="6">
    <location>
        <begin position="637"/>
        <end position="674"/>
    </location>
</feature>
<accession>A0A1Y1Z230</accession>
<feature type="compositionally biased region" description="Low complexity" evidence="6">
    <location>
        <begin position="392"/>
        <end position="403"/>
    </location>
</feature>
<keyword evidence="5 7" id="KW-0472">Membrane</keyword>
<dbReference type="InterPro" id="IPR031968">
    <property type="entry name" value="VASt"/>
</dbReference>
<keyword evidence="3 7" id="KW-0812">Transmembrane</keyword>
<feature type="region of interest" description="Disordered" evidence="6">
    <location>
        <begin position="385"/>
        <end position="454"/>
    </location>
</feature>
<dbReference type="EMBL" id="MCFE01000036">
    <property type="protein sequence ID" value="ORY04348.1"/>
    <property type="molecule type" value="Genomic_DNA"/>
</dbReference>
<feature type="region of interest" description="Disordered" evidence="6">
    <location>
        <begin position="121"/>
        <end position="199"/>
    </location>
</feature>
<feature type="compositionally biased region" description="Polar residues" evidence="6">
    <location>
        <begin position="166"/>
        <end position="186"/>
    </location>
</feature>
<dbReference type="OrthoDB" id="2162691at2759"/>
<feature type="compositionally biased region" description="Polar residues" evidence="6">
    <location>
        <begin position="121"/>
        <end position="160"/>
    </location>
</feature>
<organism evidence="9 10">
    <name type="scientific">Basidiobolus meristosporus CBS 931.73</name>
    <dbReference type="NCBI Taxonomy" id="1314790"/>
    <lineage>
        <taxon>Eukaryota</taxon>
        <taxon>Fungi</taxon>
        <taxon>Fungi incertae sedis</taxon>
        <taxon>Zoopagomycota</taxon>
        <taxon>Entomophthoromycotina</taxon>
        <taxon>Basidiobolomycetes</taxon>
        <taxon>Basidiobolales</taxon>
        <taxon>Basidiobolaceae</taxon>
        <taxon>Basidiobolus</taxon>
    </lineage>
</organism>
<evidence type="ECO:0000256" key="6">
    <source>
        <dbReference type="SAM" id="MobiDB-lite"/>
    </source>
</evidence>
<dbReference type="PANTHER" id="PTHR23319">
    <property type="entry name" value="GRAM DOMAIN CONTAINING 1B, ISOFORM E"/>
    <property type="match status" value="1"/>
</dbReference>
<evidence type="ECO:0000256" key="5">
    <source>
        <dbReference type="ARBA" id="ARBA00023136"/>
    </source>
</evidence>
<name>A0A1Y1Z230_9FUNG</name>
<dbReference type="GO" id="GO:0140268">
    <property type="term" value="C:endoplasmic reticulum-plasma membrane contact site"/>
    <property type="evidence" value="ECO:0007669"/>
    <property type="project" value="TreeGrafter"/>
</dbReference>
<keyword evidence="4 7" id="KW-1133">Transmembrane helix</keyword>
<feature type="compositionally biased region" description="Basic residues" evidence="6">
    <location>
        <begin position="648"/>
        <end position="661"/>
    </location>
</feature>
<reference evidence="9 10" key="1">
    <citation type="submission" date="2016-07" db="EMBL/GenBank/DDBJ databases">
        <title>Pervasive Adenine N6-methylation of Active Genes in Fungi.</title>
        <authorList>
            <consortium name="DOE Joint Genome Institute"/>
            <person name="Mondo S.J."/>
            <person name="Dannebaum R.O."/>
            <person name="Kuo R.C."/>
            <person name="Labutti K."/>
            <person name="Haridas S."/>
            <person name="Kuo A."/>
            <person name="Salamov A."/>
            <person name="Ahrendt S.R."/>
            <person name="Lipzen A."/>
            <person name="Sullivan W."/>
            <person name="Andreopoulos W.B."/>
            <person name="Clum A."/>
            <person name="Lindquist E."/>
            <person name="Daum C."/>
            <person name="Ramamoorthy G.K."/>
            <person name="Gryganskyi A."/>
            <person name="Culley D."/>
            <person name="Magnuson J.K."/>
            <person name="James T.Y."/>
            <person name="O'Malley M.A."/>
            <person name="Stajich J.E."/>
            <person name="Spatafora J.W."/>
            <person name="Visel A."/>
            <person name="Grigoriev I.V."/>
        </authorList>
    </citation>
    <scope>NUCLEOTIDE SEQUENCE [LARGE SCALE GENOMIC DNA]</scope>
    <source>
        <strain evidence="9 10">CBS 931.73</strain>
    </source>
</reference>
<evidence type="ECO:0000259" key="8">
    <source>
        <dbReference type="PROSITE" id="PS51778"/>
    </source>
</evidence>
<proteinExistence type="inferred from homology"/>
<evidence type="ECO:0000256" key="7">
    <source>
        <dbReference type="SAM" id="Phobius"/>
    </source>
</evidence>
<comment type="similarity">
    <text evidence="2">Belongs to the YSP2 family.</text>
</comment>
<dbReference type="GO" id="GO:0005739">
    <property type="term" value="C:mitochondrion"/>
    <property type="evidence" value="ECO:0007669"/>
    <property type="project" value="TreeGrafter"/>
</dbReference>
<feature type="transmembrane region" description="Helical" evidence="7">
    <location>
        <begin position="696"/>
        <end position="715"/>
    </location>
</feature>
<feature type="region of interest" description="Disordered" evidence="6">
    <location>
        <begin position="1"/>
        <end position="58"/>
    </location>
</feature>
<evidence type="ECO:0000256" key="1">
    <source>
        <dbReference type="ARBA" id="ARBA00004167"/>
    </source>
</evidence>
<gene>
    <name evidence="9" type="ORF">K493DRAFT_56427</name>
</gene>
<dbReference type="AlphaFoldDB" id="A0A1Y1Z230"/>
<dbReference type="Pfam" id="PF16016">
    <property type="entry name" value="VASt"/>
    <property type="match status" value="1"/>
</dbReference>
<feature type="compositionally biased region" description="Basic and acidic residues" evidence="6">
    <location>
        <begin position="236"/>
        <end position="245"/>
    </location>
</feature>
<feature type="compositionally biased region" description="Polar residues" evidence="6">
    <location>
        <begin position="411"/>
        <end position="448"/>
    </location>
</feature>
<evidence type="ECO:0000313" key="10">
    <source>
        <dbReference type="Proteomes" id="UP000193498"/>
    </source>
</evidence>
<comment type="caution">
    <text evidence="9">The sequence shown here is derived from an EMBL/GenBank/DDBJ whole genome shotgun (WGS) entry which is preliminary data.</text>
</comment>
<evidence type="ECO:0000256" key="2">
    <source>
        <dbReference type="ARBA" id="ARBA00006582"/>
    </source>
</evidence>